<evidence type="ECO:0000259" key="1">
    <source>
        <dbReference type="Pfam" id="PF01370"/>
    </source>
</evidence>
<dbReference type="Pfam" id="PF01370">
    <property type="entry name" value="Epimerase"/>
    <property type="match status" value="1"/>
</dbReference>
<organism evidence="2 3">
    <name type="scientific">Pedobacter lithocola</name>
    <dbReference type="NCBI Taxonomy" id="1908239"/>
    <lineage>
        <taxon>Bacteria</taxon>
        <taxon>Pseudomonadati</taxon>
        <taxon>Bacteroidota</taxon>
        <taxon>Sphingobacteriia</taxon>
        <taxon>Sphingobacteriales</taxon>
        <taxon>Sphingobacteriaceae</taxon>
        <taxon>Pedobacter</taxon>
    </lineage>
</organism>
<gene>
    <name evidence="2" type="ORF">ACFOWA_01915</name>
</gene>
<reference evidence="3" key="1">
    <citation type="journal article" date="2019" name="Int. J. Syst. Evol. Microbiol.">
        <title>The Global Catalogue of Microorganisms (GCM) 10K type strain sequencing project: providing services to taxonomists for standard genome sequencing and annotation.</title>
        <authorList>
            <consortium name="The Broad Institute Genomics Platform"/>
            <consortium name="The Broad Institute Genome Sequencing Center for Infectious Disease"/>
            <person name="Wu L."/>
            <person name="Ma J."/>
        </authorList>
    </citation>
    <scope>NUCLEOTIDE SEQUENCE [LARGE SCALE GENOMIC DNA]</scope>
    <source>
        <strain evidence="3">CCM 8691</strain>
    </source>
</reference>
<dbReference type="InterPro" id="IPR036291">
    <property type="entry name" value="NAD(P)-bd_dom_sf"/>
</dbReference>
<evidence type="ECO:0000313" key="3">
    <source>
        <dbReference type="Proteomes" id="UP001595789"/>
    </source>
</evidence>
<dbReference type="InterPro" id="IPR050177">
    <property type="entry name" value="Lipid_A_modif_metabolic_enz"/>
</dbReference>
<dbReference type="SUPFAM" id="SSF51735">
    <property type="entry name" value="NAD(P)-binding Rossmann-fold domains"/>
    <property type="match status" value="1"/>
</dbReference>
<comment type="caution">
    <text evidence="2">The sequence shown here is derived from an EMBL/GenBank/DDBJ whole genome shotgun (WGS) entry which is preliminary data.</text>
</comment>
<accession>A0ABV8P3T9</accession>
<protein>
    <submittedName>
        <fullName evidence="2">NAD-dependent epimerase/dehydratase family protein</fullName>
    </submittedName>
</protein>
<dbReference type="Proteomes" id="UP001595789">
    <property type="component" value="Unassembled WGS sequence"/>
</dbReference>
<proteinExistence type="predicted"/>
<evidence type="ECO:0000313" key="2">
    <source>
        <dbReference type="EMBL" id="MFC4209918.1"/>
    </source>
</evidence>
<dbReference type="EMBL" id="JBHSBW010000004">
    <property type="protein sequence ID" value="MFC4209918.1"/>
    <property type="molecule type" value="Genomic_DNA"/>
</dbReference>
<feature type="domain" description="NAD-dependent epimerase/dehydratase" evidence="1">
    <location>
        <begin position="4"/>
        <end position="209"/>
    </location>
</feature>
<sequence length="301" mass="33749">MNKITLTGATGFVGQNLMPYLNNLGINAQGINRDDLVNQNWDLSNTNAIIHLAGKAHDLKKFSNPDEYYQVNFELTKGLYDAFLKSKVEKFIFISSVKAAADGVEGVLKEDVIANPLTHYGKSKLMAEQYIQSQKLPEGKSYYILRPCMIHGPGNKGNLNLLYKFVQKGIPYPLAAFENRRSFLSIENLCFVIKSLLDQNIPSGIYNVADDESLSTNEVVSILSDSLGKKPKLWKVPSNLIRQIVKIGDILNLPLSTERLNKLTENYIVSNQKIKEAIKLPFPTDIKMGLLKTADSFRNHK</sequence>
<dbReference type="Gene3D" id="3.40.50.720">
    <property type="entry name" value="NAD(P)-binding Rossmann-like Domain"/>
    <property type="match status" value="1"/>
</dbReference>
<dbReference type="RefSeq" id="WP_378981222.1">
    <property type="nucleotide sequence ID" value="NZ_JBHSBW010000004.1"/>
</dbReference>
<dbReference type="InterPro" id="IPR001509">
    <property type="entry name" value="Epimerase_deHydtase"/>
</dbReference>
<name>A0ABV8P3T9_9SPHI</name>
<dbReference type="PANTHER" id="PTHR43245">
    <property type="entry name" value="BIFUNCTIONAL POLYMYXIN RESISTANCE PROTEIN ARNA"/>
    <property type="match status" value="1"/>
</dbReference>
<keyword evidence="3" id="KW-1185">Reference proteome</keyword>